<proteinExistence type="predicted"/>
<keyword evidence="1" id="KW-0732">Signal</keyword>
<evidence type="ECO:0000313" key="2">
    <source>
        <dbReference type="EMBL" id="MBY4638180.1"/>
    </source>
</evidence>
<feature type="signal peptide" evidence="1">
    <location>
        <begin position="1"/>
        <end position="21"/>
    </location>
</feature>
<dbReference type="EMBL" id="JAILXK010000002">
    <property type="protein sequence ID" value="MBY4638180.1"/>
    <property type="molecule type" value="Genomic_DNA"/>
</dbReference>
<evidence type="ECO:0000313" key="3">
    <source>
        <dbReference type="Proteomes" id="UP001166571"/>
    </source>
</evidence>
<evidence type="ECO:0000256" key="1">
    <source>
        <dbReference type="SAM" id="SignalP"/>
    </source>
</evidence>
<comment type="caution">
    <text evidence="2">The sequence shown here is derived from an EMBL/GenBank/DDBJ whole genome shotgun (WGS) entry which is preliminary data.</text>
</comment>
<dbReference type="Proteomes" id="UP001166571">
    <property type="component" value="Unassembled WGS sequence"/>
</dbReference>
<organism evidence="2 3">
    <name type="scientific">Sphingopyxis jiangsuensis</name>
    <dbReference type="NCBI Taxonomy" id="2871171"/>
    <lineage>
        <taxon>Bacteria</taxon>
        <taxon>Pseudomonadati</taxon>
        <taxon>Pseudomonadota</taxon>
        <taxon>Alphaproteobacteria</taxon>
        <taxon>Sphingomonadales</taxon>
        <taxon>Sphingomonadaceae</taxon>
        <taxon>Sphingopyxis</taxon>
    </lineage>
</organism>
<name>A0ABS7MGN1_9SPHN</name>
<dbReference type="RefSeq" id="WP_222137185.1">
    <property type="nucleotide sequence ID" value="NZ_JAILXK010000002.1"/>
</dbReference>
<accession>A0ABS7MGN1</accession>
<reference evidence="2" key="1">
    <citation type="submission" date="2021-08" db="EMBL/GenBank/DDBJ databases">
        <title>Sphingopyxis panaciterrulae sp. nov., isolated from the surface water of the Yellow Sea.</title>
        <authorList>
            <person name="Gao Z."/>
            <person name="Zhang D."/>
            <person name="Zhang A."/>
        </authorList>
    </citation>
    <scope>NUCLEOTIDE SEQUENCE</scope>
    <source>
        <strain evidence="2">XHP0097</strain>
    </source>
</reference>
<protein>
    <recommendedName>
        <fullName evidence="4">SH3 domain-containing protein</fullName>
    </recommendedName>
</protein>
<feature type="chain" id="PRO_5045876390" description="SH3 domain-containing protein" evidence="1">
    <location>
        <begin position="22"/>
        <end position="108"/>
    </location>
</feature>
<sequence>MLTTMTALAMTLQAASAPALCNYAVVAGSRRDRSVWVYRSPSMGARKTAKIKAGSPVFVCAGNAEWFQVHYADGRHSCRGTTGGLDRRLASTCASGWVHRHRIAVVAR</sequence>
<gene>
    <name evidence="2" type="ORF">K5P26_13620</name>
</gene>
<keyword evidence="3" id="KW-1185">Reference proteome</keyword>
<evidence type="ECO:0008006" key="4">
    <source>
        <dbReference type="Google" id="ProtNLM"/>
    </source>
</evidence>